<feature type="transmembrane region" description="Helical" evidence="2">
    <location>
        <begin position="282"/>
        <end position="303"/>
    </location>
</feature>
<feature type="transmembrane region" description="Helical" evidence="2">
    <location>
        <begin position="52"/>
        <end position="74"/>
    </location>
</feature>
<accession>A0A2W2BLV3</accession>
<evidence type="ECO:0000256" key="2">
    <source>
        <dbReference type="SAM" id="Phobius"/>
    </source>
</evidence>
<feature type="transmembrane region" description="Helical" evidence="2">
    <location>
        <begin position="334"/>
        <end position="353"/>
    </location>
</feature>
<reference evidence="3 4" key="1">
    <citation type="submission" date="2018-01" db="EMBL/GenBank/DDBJ databases">
        <title>Draft genome sequence of Jiangella sp. GTF31.</title>
        <authorList>
            <person name="Sahin N."/>
            <person name="Ay H."/>
            <person name="Saygin H."/>
        </authorList>
    </citation>
    <scope>NUCLEOTIDE SEQUENCE [LARGE SCALE GENOMIC DNA]</scope>
    <source>
        <strain evidence="3 4">GTF31</strain>
    </source>
</reference>
<keyword evidence="4" id="KW-1185">Reference proteome</keyword>
<evidence type="ECO:0000313" key="3">
    <source>
        <dbReference type="EMBL" id="PZF81294.1"/>
    </source>
</evidence>
<feature type="transmembrane region" description="Helical" evidence="2">
    <location>
        <begin position="414"/>
        <end position="433"/>
    </location>
</feature>
<sequence>MADEDAGAELARLRAEVARLRAAADARDEARGGARADARGDAGPGGGRWRAVLAPLLIGLGCLLAIPATAAVWLDSVVTDTDRYVETVGPLARDPDVQRAVTNRVSDRVAQELDVPSVVREASDALANQGAGPRVTSTLADLAGPIGGAVDGWVHDQVGTVVASDRFADVWSQANRAAHQAVLTALTGDTQNGAVQVEGNTVSIQLAPIVDDVKQRLADAGFSRASSIPSADVQLTLFQSDDVEKAQGALRLLDRLGTWLPVVALALIAAGVIVARGRRRALIGAGIGLAAAMLLLGAALTIARPVYLTALPPSVDDAAAGAVFDQIVSLLRTSLRMVLAVGLVVALVAWLTGPSPQAVAVRRGVGRLGSVGSAWGWRDSAAAARLREHKRPAQVAVLVVAVVVFVFWNYPNAAVVLGILLVAGVLLAALELVTGQAARSGPPAARPS</sequence>
<name>A0A2W2BLV3_9ACTN</name>
<feature type="coiled-coil region" evidence="1">
    <location>
        <begin position="3"/>
        <end position="30"/>
    </location>
</feature>
<feature type="transmembrane region" description="Helical" evidence="2">
    <location>
        <begin position="256"/>
        <end position="275"/>
    </location>
</feature>
<keyword evidence="1" id="KW-0175">Coiled coil</keyword>
<evidence type="ECO:0000313" key="4">
    <source>
        <dbReference type="Proteomes" id="UP000248764"/>
    </source>
</evidence>
<gene>
    <name evidence="3" type="ORF">C1I92_21780</name>
</gene>
<dbReference type="RefSeq" id="WP_111256753.1">
    <property type="nucleotide sequence ID" value="NZ_POTW01000061.1"/>
</dbReference>
<keyword evidence="2" id="KW-1133">Transmembrane helix</keyword>
<proteinExistence type="predicted"/>
<dbReference type="EMBL" id="POTW01000061">
    <property type="protein sequence ID" value="PZF81294.1"/>
    <property type="molecule type" value="Genomic_DNA"/>
</dbReference>
<evidence type="ECO:0008006" key="5">
    <source>
        <dbReference type="Google" id="ProtNLM"/>
    </source>
</evidence>
<protein>
    <recommendedName>
        <fullName evidence="5">Integral membrane protein</fullName>
    </recommendedName>
</protein>
<feature type="transmembrane region" description="Helical" evidence="2">
    <location>
        <begin position="392"/>
        <end position="408"/>
    </location>
</feature>
<comment type="caution">
    <text evidence="3">The sequence shown here is derived from an EMBL/GenBank/DDBJ whole genome shotgun (WGS) entry which is preliminary data.</text>
</comment>
<organism evidence="3 4">
    <name type="scientific">Jiangella anatolica</name>
    <dbReference type="NCBI Taxonomy" id="2670374"/>
    <lineage>
        <taxon>Bacteria</taxon>
        <taxon>Bacillati</taxon>
        <taxon>Actinomycetota</taxon>
        <taxon>Actinomycetes</taxon>
        <taxon>Jiangellales</taxon>
        <taxon>Jiangellaceae</taxon>
        <taxon>Jiangella</taxon>
    </lineage>
</organism>
<dbReference type="AlphaFoldDB" id="A0A2W2BLV3"/>
<dbReference type="Proteomes" id="UP000248764">
    <property type="component" value="Unassembled WGS sequence"/>
</dbReference>
<keyword evidence="2" id="KW-0812">Transmembrane</keyword>
<keyword evidence="2" id="KW-0472">Membrane</keyword>
<evidence type="ECO:0000256" key="1">
    <source>
        <dbReference type="SAM" id="Coils"/>
    </source>
</evidence>